<dbReference type="InterPro" id="IPR013538">
    <property type="entry name" value="ASHA1/2-like_C"/>
</dbReference>
<evidence type="ECO:0000313" key="4">
    <source>
        <dbReference type="Proteomes" id="UP000282388"/>
    </source>
</evidence>
<dbReference type="EMBL" id="RAXV01000043">
    <property type="protein sequence ID" value="RKG29393.1"/>
    <property type="molecule type" value="Genomic_DNA"/>
</dbReference>
<dbReference type="CDD" id="cd08895">
    <property type="entry name" value="SRPBCC_CalC_Aha1-like_2"/>
    <property type="match status" value="1"/>
</dbReference>
<feature type="domain" description="Activator of Hsp90 ATPase homologue 1/2-like C-terminal" evidence="2">
    <location>
        <begin position="13"/>
        <end position="137"/>
    </location>
</feature>
<sequence>MGNIVRLQRVFTAPPERVFRALTDPRAMVKWMAPHGFIAQVDHSDVRTGGSYRMSFINFSTGFKHSFHGRYQEVILNKLLRYTDEFDAEELAGEIQVTIELRDVSVGTEISIVQDGLPEVIPVDACYLGWQESLQLLGLLVNPSIPDE</sequence>
<name>A0A3A8ELY9_9GAMM</name>
<dbReference type="OrthoDB" id="9786557at2"/>
<dbReference type="AlphaFoldDB" id="A0A3A8ELY9"/>
<protein>
    <submittedName>
        <fullName evidence="3">Toxin</fullName>
    </submittedName>
</protein>
<comment type="caution">
    <text evidence="3">The sequence shown here is derived from an EMBL/GenBank/DDBJ whole genome shotgun (WGS) entry which is preliminary data.</text>
</comment>
<proteinExistence type="inferred from homology"/>
<dbReference type="Proteomes" id="UP000282388">
    <property type="component" value="Unassembled WGS sequence"/>
</dbReference>
<dbReference type="Gene3D" id="3.30.530.20">
    <property type="match status" value="1"/>
</dbReference>
<evidence type="ECO:0000256" key="1">
    <source>
        <dbReference type="ARBA" id="ARBA00006817"/>
    </source>
</evidence>
<comment type="similarity">
    <text evidence="1">Belongs to the AHA1 family.</text>
</comment>
<dbReference type="InterPro" id="IPR023393">
    <property type="entry name" value="START-like_dom_sf"/>
</dbReference>
<gene>
    <name evidence="3" type="ORF">D7V32_15200</name>
</gene>
<evidence type="ECO:0000259" key="2">
    <source>
        <dbReference type="Pfam" id="PF08327"/>
    </source>
</evidence>
<evidence type="ECO:0000313" key="3">
    <source>
        <dbReference type="EMBL" id="RKG29393.1"/>
    </source>
</evidence>
<dbReference type="Pfam" id="PF08327">
    <property type="entry name" value="AHSA1"/>
    <property type="match status" value="1"/>
</dbReference>
<reference evidence="3 4" key="1">
    <citation type="submission" date="2018-09" db="EMBL/GenBank/DDBJ databases">
        <title>The draft genome of Acinetobacter spp. strains.</title>
        <authorList>
            <person name="Qin J."/>
            <person name="Feng Y."/>
            <person name="Zong Z."/>
        </authorList>
    </citation>
    <scope>NUCLEOTIDE SEQUENCE [LARGE SCALE GENOMIC DNA]</scope>
    <source>
        <strain evidence="3 4">WCHAc060012</strain>
    </source>
</reference>
<dbReference type="SUPFAM" id="SSF55961">
    <property type="entry name" value="Bet v1-like"/>
    <property type="match status" value="1"/>
</dbReference>
<keyword evidence="4" id="KW-1185">Reference proteome</keyword>
<accession>A0A3A8ELY9</accession>
<dbReference type="RefSeq" id="WP_120403678.1">
    <property type="nucleotide sequence ID" value="NZ_RAXV01000043.1"/>
</dbReference>
<organism evidence="3 4">
    <name type="scientific">Acinetobacter tianfuensis</name>
    <dbReference type="NCBI Taxonomy" id="2419603"/>
    <lineage>
        <taxon>Bacteria</taxon>
        <taxon>Pseudomonadati</taxon>
        <taxon>Pseudomonadota</taxon>
        <taxon>Gammaproteobacteria</taxon>
        <taxon>Moraxellales</taxon>
        <taxon>Moraxellaceae</taxon>
        <taxon>Acinetobacter</taxon>
    </lineage>
</organism>